<feature type="region of interest" description="Disordered" evidence="2">
    <location>
        <begin position="541"/>
        <end position="580"/>
    </location>
</feature>
<feature type="domain" description="CCHC-type" evidence="4">
    <location>
        <begin position="481"/>
        <end position="494"/>
    </location>
</feature>
<reference evidence="5" key="1">
    <citation type="submission" date="2022-10" db="EMBL/GenBank/DDBJ databases">
        <authorList>
            <person name="Chen Y."/>
            <person name="Dougan E. K."/>
            <person name="Chan C."/>
            <person name="Rhodes N."/>
            <person name="Thang M."/>
        </authorList>
    </citation>
    <scope>NUCLEOTIDE SEQUENCE</scope>
</reference>
<protein>
    <recommendedName>
        <fullName evidence="4">CCHC-type domain-containing protein</fullName>
    </recommendedName>
</protein>
<evidence type="ECO:0000256" key="3">
    <source>
        <dbReference type="SAM" id="SignalP"/>
    </source>
</evidence>
<accession>A0A9P1FRY8</accession>
<evidence type="ECO:0000313" key="6">
    <source>
        <dbReference type="EMBL" id="CAL1137965.1"/>
    </source>
</evidence>
<comment type="caution">
    <text evidence="5">The sequence shown here is derived from an EMBL/GenBank/DDBJ whole genome shotgun (WGS) entry which is preliminary data.</text>
</comment>
<dbReference type="EMBL" id="CAMXCT020000901">
    <property type="protein sequence ID" value="CAL1137965.1"/>
    <property type="molecule type" value="Genomic_DNA"/>
</dbReference>
<reference evidence="6" key="2">
    <citation type="submission" date="2024-04" db="EMBL/GenBank/DDBJ databases">
        <authorList>
            <person name="Chen Y."/>
            <person name="Shah S."/>
            <person name="Dougan E. K."/>
            <person name="Thang M."/>
            <person name="Chan C."/>
        </authorList>
    </citation>
    <scope>NUCLEOTIDE SEQUENCE [LARGE SCALE GENOMIC DNA]</scope>
</reference>
<keyword evidence="1" id="KW-0479">Metal-binding</keyword>
<feature type="region of interest" description="Disordered" evidence="2">
    <location>
        <begin position="1236"/>
        <end position="1300"/>
    </location>
</feature>
<dbReference type="SMART" id="SM00343">
    <property type="entry name" value="ZnF_C2HC"/>
    <property type="match status" value="2"/>
</dbReference>
<dbReference type="EMBL" id="CAMXCT010000901">
    <property type="protein sequence ID" value="CAI3984590.1"/>
    <property type="molecule type" value="Genomic_DNA"/>
</dbReference>
<sequence>MAGAKTLLLTSNLLSPIWSLVLPQLWQSSPVCHRWQSGSAKFRSIFLDLQSSSTLARASRQLEKGLRLLGFLVPALLEGHLAADRFCVIQFARPAEVAGVFLEDAGGSKRSEFRLLTPVPLLLHFDVNKTVIQSDSVQMKGVEEGIREGIADLFWGVVHKSGGGICMVACRGGAAAEKGRAALSRPLVLGSHPRLTSWRWWPYLLAVLFGILLAECTGIHLVTQAENQTLRERMMNFEAVQVEDYVFGVYGGDSQQLWEQCRPLDQWDEVHDFNSQMYSVLRATTEGIPFDIVENVATGAGLDAWRCLHRRFDPATGSRKRVMLHALTNPERATYDTLQSALERWKALRIRYDKKRDQLGIREPLPESLAMNALEKLVPKELEQHLLMNFARFKNFEEMEREIVTFIEAKTGSKLVVSGNFAKSSSGHSGAIPMDVDSLVRVVQGSISSLARTKGGGKSGSGGKAGSGGSNKISQKFEGNCDLCGKFGHRKRDCWSGKGSGGGQNNNSSSRSASASPKKDGKFAGKCNHCGKPGHKKSDCWALNGKGKGGAKGAQAPPKPKAASSLESHPEPEPASASGLELCSVEMATITVVGEGEEVDRSVRIDESGNEYVMVTPDVTEEENVEEPAAHESLSEVSSVAAGEPNWICCNLDTGASVTVFPKKMFRDLQPGTLRLRTASGEVVQDYGKATIRGSDTTGMRRKLNGSVADVHKVLISAGQMHGKGYMTWLGAGGGEIIPTSHPVSKAMNEAYYKAVGRFGKDGIIPVLEEDGIYNFYLKEEVTADGEMSPRSPSEPPRHMVGGTTVTTEVVPIPRRSPSTTRLACAIEEAILDDGEGGEISEGVEARPAKPGWDPVTPSEEERREHEASGHAVFRNWCQECLAATGYSKQHRRVDHSQETYHTVVMDYFYLGEEEGAKPNLVVQDRSTGMMMATALEKKGQGNTTAQKLLTRFLELLGWKAEAAVKEIKWRIRAITMMVEKRFGGKVPEGHPLLTWIPRYAAEQANRYRVGADGKTPEERRTGKKWVKALPIFGERIMIKPAGKGRRGDLAKMRSARFIGCHNRFGSVLGMTEDGVVIGSSYHSLAEDEKWGDLETNLKGSPWDVRAYVKKVQAGEEQLALPAPVPVVIAAPVPGQAQQVGQAGEVQQQAEEMVDKSPMVGAPSGSAPGTPSSKKAWPVRREHLAKFGKTTGCPGCASVARGAGFQQIAHSEECRMRIKRNVDDEFQREKAEIKRLREEERQQTEVAEPMADVAFGPTSRGDAAGGEPVPSVEAAGGEPTRLGDSLPSGGQKRKADEPLDVEDLLKESEAESSMKEASIRAMTEVMGSFESAKMIADLAAMDVIEVFSPKRLNQMVERFGLRKGAAIDLEELKPDGSSYWDLDKQEDFEQALELISMEQPSLKCCKHQKSLGGYYLHEHPKESTSWSEKETLEMVEQPDTFLVQSPMCRFEMMLPDDDGNLGHVRKETYWMTNSEMIAEELRGVCNNYVPGEEPHRHVHLIGAARARAAQVYPPKLCEAILRGLKR</sequence>
<proteinExistence type="predicted"/>
<evidence type="ECO:0000313" key="7">
    <source>
        <dbReference type="Proteomes" id="UP001152797"/>
    </source>
</evidence>
<dbReference type="Proteomes" id="UP001152797">
    <property type="component" value="Unassembled WGS sequence"/>
</dbReference>
<feature type="domain" description="CCHC-type" evidence="4">
    <location>
        <begin position="526"/>
        <end position="540"/>
    </location>
</feature>
<dbReference type="GO" id="GO:0008270">
    <property type="term" value="F:zinc ion binding"/>
    <property type="evidence" value="ECO:0007669"/>
    <property type="project" value="UniProtKB-KW"/>
</dbReference>
<name>A0A9P1FRY8_9DINO</name>
<evidence type="ECO:0000256" key="2">
    <source>
        <dbReference type="SAM" id="MobiDB-lite"/>
    </source>
</evidence>
<dbReference type="GO" id="GO:0003676">
    <property type="term" value="F:nucleic acid binding"/>
    <property type="evidence" value="ECO:0007669"/>
    <property type="project" value="InterPro"/>
</dbReference>
<dbReference type="Gene3D" id="4.10.60.10">
    <property type="entry name" value="Zinc finger, CCHC-type"/>
    <property type="match status" value="1"/>
</dbReference>
<keyword evidence="3" id="KW-0732">Signal</keyword>
<dbReference type="PROSITE" id="PS50158">
    <property type="entry name" value="ZF_CCHC"/>
    <property type="match status" value="2"/>
</dbReference>
<evidence type="ECO:0000259" key="4">
    <source>
        <dbReference type="PROSITE" id="PS50158"/>
    </source>
</evidence>
<feature type="region of interest" description="Disordered" evidence="2">
    <location>
        <begin position="450"/>
        <end position="471"/>
    </location>
</feature>
<evidence type="ECO:0000256" key="1">
    <source>
        <dbReference type="PROSITE-ProRule" id="PRU00047"/>
    </source>
</evidence>
<evidence type="ECO:0000313" key="5">
    <source>
        <dbReference type="EMBL" id="CAI3984590.1"/>
    </source>
</evidence>
<organism evidence="5">
    <name type="scientific">Cladocopium goreaui</name>
    <dbReference type="NCBI Taxonomy" id="2562237"/>
    <lineage>
        <taxon>Eukaryota</taxon>
        <taxon>Sar</taxon>
        <taxon>Alveolata</taxon>
        <taxon>Dinophyceae</taxon>
        <taxon>Suessiales</taxon>
        <taxon>Symbiodiniaceae</taxon>
        <taxon>Cladocopium</taxon>
    </lineage>
</organism>
<feature type="region of interest" description="Disordered" evidence="2">
    <location>
        <begin position="496"/>
        <end position="528"/>
    </location>
</feature>
<dbReference type="OrthoDB" id="1102971at2759"/>
<gene>
    <name evidence="5" type="ORF">C1SCF055_LOCUS12115</name>
</gene>
<keyword evidence="7" id="KW-1185">Reference proteome</keyword>
<keyword evidence="1" id="KW-0863">Zinc-finger</keyword>
<feature type="region of interest" description="Disordered" evidence="2">
    <location>
        <begin position="842"/>
        <end position="862"/>
    </location>
</feature>
<feature type="compositionally biased region" description="Low complexity" evidence="2">
    <location>
        <begin position="505"/>
        <end position="516"/>
    </location>
</feature>
<dbReference type="EMBL" id="CAMXCT030000901">
    <property type="protein sequence ID" value="CAL4771902.1"/>
    <property type="molecule type" value="Genomic_DNA"/>
</dbReference>
<dbReference type="InterPro" id="IPR001878">
    <property type="entry name" value="Znf_CCHC"/>
</dbReference>
<feature type="compositionally biased region" description="Gly residues" evidence="2">
    <location>
        <begin position="454"/>
        <end position="469"/>
    </location>
</feature>
<feature type="signal peptide" evidence="3">
    <location>
        <begin position="1"/>
        <end position="28"/>
    </location>
</feature>
<feature type="chain" id="PRO_5043272189" description="CCHC-type domain-containing protein" evidence="3">
    <location>
        <begin position="29"/>
        <end position="1526"/>
    </location>
</feature>
<keyword evidence="1" id="KW-0862">Zinc</keyword>